<protein>
    <submittedName>
        <fullName evidence="1">Uncharacterized protein</fullName>
    </submittedName>
</protein>
<sequence>MTASAGSSLSCEQLASSLQVEYQYVLGDITLTYGHSSFQGARDYQEDTVACVPLTSGLAGGVFD</sequence>
<accession>A0A6A0AAI4</accession>
<evidence type="ECO:0000313" key="2">
    <source>
        <dbReference type="Proteomes" id="UP000485058"/>
    </source>
</evidence>
<proteinExistence type="predicted"/>
<feature type="non-terminal residue" evidence="1">
    <location>
        <position position="1"/>
    </location>
</feature>
<name>A0A6A0AAI4_HAELA</name>
<evidence type="ECO:0000313" key="1">
    <source>
        <dbReference type="EMBL" id="GFH29668.1"/>
    </source>
</evidence>
<dbReference type="Proteomes" id="UP000485058">
    <property type="component" value="Unassembled WGS sequence"/>
</dbReference>
<keyword evidence="2" id="KW-1185">Reference proteome</keyword>
<feature type="non-terminal residue" evidence="1">
    <location>
        <position position="64"/>
    </location>
</feature>
<reference evidence="1 2" key="1">
    <citation type="submission" date="2020-02" db="EMBL/GenBank/DDBJ databases">
        <title>Draft genome sequence of Haematococcus lacustris strain NIES-144.</title>
        <authorList>
            <person name="Morimoto D."/>
            <person name="Nakagawa S."/>
            <person name="Yoshida T."/>
            <person name="Sawayama S."/>
        </authorList>
    </citation>
    <scope>NUCLEOTIDE SEQUENCE [LARGE SCALE GENOMIC DNA]</scope>
    <source>
        <strain evidence="1 2">NIES-144</strain>
    </source>
</reference>
<dbReference type="EMBL" id="BLLF01004465">
    <property type="protein sequence ID" value="GFH29668.1"/>
    <property type="molecule type" value="Genomic_DNA"/>
</dbReference>
<gene>
    <name evidence="1" type="ORF">HaLaN_28364</name>
</gene>
<organism evidence="1 2">
    <name type="scientific">Haematococcus lacustris</name>
    <name type="common">Green alga</name>
    <name type="synonym">Haematococcus pluvialis</name>
    <dbReference type="NCBI Taxonomy" id="44745"/>
    <lineage>
        <taxon>Eukaryota</taxon>
        <taxon>Viridiplantae</taxon>
        <taxon>Chlorophyta</taxon>
        <taxon>core chlorophytes</taxon>
        <taxon>Chlorophyceae</taxon>
        <taxon>CS clade</taxon>
        <taxon>Chlamydomonadales</taxon>
        <taxon>Haematococcaceae</taxon>
        <taxon>Haematococcus</taxon>
    </lineage>
</organism>
<dbReference type="AlphaFoldDB" id="A0A6A0AAI4"/>
<comment type="caution">
    <text evidence="1">The sequence shown here is derived from an EMBL/GenBank/DDBJ whole genome shotgun (WGS) entry which is preliminary data.</text>
</comment>